<keyword evidence="6" id="KW-1185">Reference proteome</keyword>
<dbReference type="SMART" id="SM00028">
    <property type="entry name" value="TPR"/>
    <property type="match status" value="4"/>
</dbReference>
<dbReference type="PANTHER" id="PTHR47691">
    <property type="entry name" value="REGULATOR-RELATED"/>
    <property type="match status" value="1"/>
</dbReference>
<gene>
    <name evidence="5" type="ORF">ACFQSB_36365</name>
</gene>
<comment type="similarity">
    <text evidence="1">Belongs to the AfsR/DnrI/RedD regulatory family.</text>
</comment>
<keyword evidence="2 3" id="KW-0238">DNA-binding</keyword>
<dbReference type="Pfam" id="PF03704">
    <property type="entry name" value="BTAD"/>
    <property type="match status" value="1"/>
</dbReference>
<dbReference type="Pfam" id="PF25872">
    <property type="entry name" value="HTH_77"/>
    <property type="match status" value="1"/>
</dbReference>
<dbReference type="SMART" id="SM00862">
    <property type="entry name" value="Trans_reg_C"/>
    <property type="match status" value="1"/>
</dbReference>
<dbReference type="SUPFAM" id="SSF48452">
    <property type="entry name" value="TPR-like"/>
    <property type="match status" value="2"/>
</dbReference>
<feature type="DNA-binding region" description="OmpR/PhoB-type" evidence="3">
    <location>
        <begin position="1"/>
        <end position="90"/>
    </location>
</feature>
<dbReference type="Pfam" id="PF13424">
    <property type="entry name" value="TPR_12"/>
    <property type="match status" value="1"/>
</dbReference>
<dbReference type="InterPro" id="IPR019734">
    <property type="entry name" value="TPR_rpt"/>
</dbReference>
<dbReference type="InterPro" id="IPR005158">
    <property type="entry name" value="BTAD"/>
</dbReference>
<protein>
    <submittedName>
        <fullName evidence="5">BTAD domain-containing putative transcriptional regulator</fullName>
    </submittedName>
</protein>
<evidence type="ECO:0000256" key="2">
    <source>
        <dbReference type="ARBA" id="ARBA00023125"/>
    </source>
</evidence>
<feature type="domain" description="OmpR/PhoB-type" evidence="4">
    <location>
        <begin position="1"/>
        <end position="90"/>
    </location>
</feature>
<dbReference type="EMBL" id="JBHTCG010000043">
    <property type="protein sequence ID" value="MFC7387729.1"/>
    <property type="molecule type" value="Genomic_DNA"/>
</dbReference>
<dbReference type="Proteomes" id="UP001596496">
    <property type="component" value="Unassembled WGS sequence"/>
</dbReference>
<sequence length="1028" mass="108200">MRYGILGPVEVRTEAGEPIPVAGARPRALLALLLLDAGRPVSVARLIDGQYGDRPPADSAGAVQAHVSRLRRVLPPGAIEFHDAGYRLAADPSDVDAHRFELLAREGRESLAAGRYEQTVAVLREALALWRGPALADVADAPFAPPQASRLEELRLSAREDLAEAELALPAGTSSGELRRLAAAHPLRERLTGQLMRALHAEGQRAAALAVFADARRLLANELGADPSPELSALHLALLRDGDGGGAGEVRRRAPSRLPAPLTGFVGREDELARIDALRDRRLVTLTGPGGTGKTRLAVEAVRRQGRESCFVDLSAADGDGQIAPAVLAALGLRERGLHPPLAGGGDPEERLLVALADRELLLILDNCEHLVAGAAALTRRLLDACPSLAVLCTSREPLGITGETLVPVPPLAVPPEGTGEAAALGYPAVRLFLERAAAVRPGVTMRPEFTEICVALEGLPLAIELAAARLRAFGADEIAARLAEHGRFALLSKGDRTAAARHRTLHAVVDWSWSLLTPEEQALARRFSVFAGGATLSAVERVCGSGELLADLVDKSLVEAEGGRYRMLDTIRLFCARRLEESGEQSRVRAAHAACYLDLARRADPGLRRAEQLDWLARLSAEHANLGAALRHAAEAEPANGLRLVAALAAYWWLSGRRGQATSFALRLLDRFGDEPPAGLAEEYVLCVLQTVPYATPERWARAEEIMRSLSGVVRYPFLNALWGMAAGPPGAGNVVQRARMLGADPWSRATARLGESLLLLLDGETAGAERGLEAALAAFGDLGERWGMAQAMEWLGLIAGRRGEWERAKRLWGRALDLHEQLGALEEMVGVLGRRAGGLLREGDLAAARADLDRAAGLARVAGPAARSPSVELGLGELARRSGDHDEARRRYGAALSSAGGGFGADGIRTAVHTALGRLAEAVGDRAEAERCHGEALRLARTTGAAPADLADVAEGCAGAALLAGAGERAAFLLGAGVALRGTAVAGDADVARVAAGVTDLIGPDAFATHFATAAALPRPQAAQAL</sequence>
<dbReference type="InterPro" id="IPR058852">
    <property type="entry name" value="HTH_77"/>
</dbReference>
<dbReference type="PANTHER" id="PTHR47691:SF3">
    <property type="entry name" value="HTH-TYPE TRANSCRIPTIONAL REGULATOR RV0890C-RELATED"/>
    <property type="match status" value="1"/>
</dbReference>
<dbReference type="CDD" id="cd15831">
    <property type="entry name" value="BTAD"/>
    <property type="match status" value="1"/>
</dbReference>
<reference evidence="6" key="1">
    <citation type="journal article" date="2019" name="Int. J. Syst. Evol. Microbiol.">
        <title>The Global Catalogue of Microorganisms (GCM) 10K type strain sequencing project: providing services to taxonomists for standard genome sequencing and annotation.</title>
        <authorList>
            <consortium name="The Broad Institute Genomics Platform"/>
            <consortium name="The Broad Institute Genome Sequencing Center for Infectious Disease"/>
            <person name="Wu L."/>
            <person name="Ma J."/>
        </authorList>
    </citation>
    <scope>NUCLEOTIDE SEQUENCE [LARGE SCALE GENOMIC DNA]</scope>
    <source>
        <strain evidence="6">CECT 7649</strain>
    </source>
</reference>
<comment type="caution">
    <text evidence="5">The sequence shown here is derived from an EMBL/GenBank/DDBJ whole genome shotgun (WGS) entry which is preliminary data.</text>
</comment>
<evidence type="ECO:0000313" key="5">
    <source>
        <dbReference type="EMBL" id="MFC7387729.1"/>
    </source>
</evidence>
<dbReference type="InterPro" id="IPR036388">
    <property type="entry name" value="WH-like_DNA-bd_sf"/>
</dbReference>
<dbReference type="RefSeq" id="WP_380831558.1">
    <property type="nucleotide sequence ID" value="NZ_JBHTCG010000043.1"/>
</dbReference>
<organism evidence="5 6">
    <name type="scientific">Sphaerisporangium rhizosphaerae</name>
    <dbReference type="NCBI Taxonomy" id="2269375"/>
    <lineage>
        <taxon>Bacteria</taxon>
        <taxon>Bacillati</taxon>
        <taxon>Actinomycetota</taxon>
        <taxon>Actinomycetes</taxon>
        <taxon>Streptosporangiales</taxon>
        <taxon>Streptosporangiaceae</taxon>
        <taxon>Sphaerisporangium</taxon>
    </lineage>
</organism>
<dbReference type="PROSITE" id="PS51755">
    <property type="entry name" value="OMPR_PHOB"/>
    <property type="match status" value="1"/>
</dbReference>
<dbReference type="InterPro" id="IPR011990">
    <property type="entry name" value="TPR-like_helical_dom_sf"/>
</dbReference>
<evidence type="ECO:0000313" key="6">
    <source>
        <dbReference type="Proteomes" id="UP001596496"/>
    </source>
</evidence>
<dbReference type="PRINTS" id="PR00364">
    <property type="entry name" value="DISEASERSIST"/>
</dbReference>
<dbReference type="InterPro" id="IPR027417">
    <property type="entry name" value="P-loop_NTPase"/>
</dbReference>
<dbReference type="SUPFAM" id="SSF52540">
    <property type="entry name" value="P-loop containing nucleoside triphosphate hydrolases"/>
    <property type="match status" value="1"/>
</dbReference>
<dbReference type="SMART" id="SM01043">
    <property type="entry name" value="BTAD"/>
    <property type="match status" value="1"/>
</dbReference>
<accession>A0ABW2PE82</accession>
<evidence type="ECO:0000256" key="1">
    <source>
        <dbReference type="ARBA" id="ARBA00005820"/>
    </source>
</evidence>
<evidence type="ECO:0000259" key="4">
    <source>
        <dbReference type="PROSITE" id="PS51755"/>
    </source>
</evidence>
<dbReference type="InterPro" id="IPR001867">
    <property type="entry name" value="OmpR/PhoB-type_DNA-bd"/>
</dbReference>
<dbReference type="Gene3D" id="1.10.10.10">
    <property type="entry name" value="Winged helix-like DNA-binding domain superfamily/Winged helix DNA-binding domain"/>
    <property type="match status" value="1"/>
</dbReference>
<evidence type="ECO:0000256" key="3">
    <source>
        <dbReference type="PROSITE-ProRule" id="PRU01091"/>
    </source>
</evidence>
<dbReference type="Gene3D" id="1.25.40.10">
    <property type="entry name" value="Tetratricopeptide repeat domain"/>
    <property type="match status" value="2"/>
</dbReference>
<dbReference type="InterPro" id="IPR016032">
    <property type="entry name" value="Sig_transdc_resp-reg_C-effctor"/>
</dbReference>
<dbReference type="Pfam" id="PF13401">
    <property type="entry name" value="AAA_22"/>
    <property type="match status" value="1"/>
</dbReference>
<proteinExistence type="inferred from homology"/>
<name>A0ABW2PE82_9ACTN</name>
<dbReference type="InterPro" id="IPR049945">
    <property type="entry name" value="AAA_22"/>
</dbReference>
<dbReference type="Gene3D" id="3.40.50.300">
    <property type="entry name" value="P-loop containing nucleotide triphosphate hydrolases"/>
    <property type="match status" value="1"/>
</dbReference>
<dbReference type="SUPFAM" id="SSF46894">
    <property type="entry name" value="C-terminal effector domain of the bipartite response regulators"/>
    <property type="match status" value="1"/>
</dbReference>